<proteinExistence type="predicted"/>
<dbReference type="AlphaFoldDB" id="A0A0A1U190"/>
<dbReference type="KEGG" id="eiv:EIN_411460"/>
<sequence length="123" mass="14248">MEGILQFRNTSNSFTFSTPQKWQIVDNIFSSEPRQNEEKQIFFISDIETIALHKSFKKLEKCYWTKLICSPKNAIRDETQAKLKLLSLEIHNSPTQEMSSFIQSSKLKLSVDPNTNQMTLSSN</sequence>
<reference evidence="1 2" key="1">
    <citation type="submission" date="2012-10" db="EMBL/GenBank/DDBJ databases">
        <authorList>
            <person name="Zafar N."/>
            <person name="Inman J."/>
            <person name="Hall N."/>
            <person name="Lorenzi H."/>
            <person name="Caler E."/>
        </authorList>
    </citation>
    <scope>NUCLEOTIDE SEQUENCE [LARGE SCALE GENOMIC DNA]</scope>
    <source>
        <strain evidence="1 2">IP1</strain>
    </source>
</reference>
<organism evidence="1 2">
    <name type="scientific">Entamoeba invadens IP1</name>
    <dbReference type="NCBI Taxonomy" id="370355"/>
    <lineage>
        <taxon>Eukaryota</taxon>
        <taxon>Amoebozoa</taxon>
        <taxon>Evosea</taxon>
        <taxon>Archamoebae</taxon>
        <taxon>Mastigamoebida</taxon>
        <taxon>Entamoebidae</taxon>
        <taxon>Entamoeba</taxon>
    </lineage>
</organism>
<accession>A0A0A1U190</accession>
<dbReference type="RefSeq" id="XP_004254564.1">
    <property type="nucleotide sequence ID" value="XM_004254516.1"/>
</dbReference>
<dbReference type="GeneID" id="14886709"/>
<evidence type="ECO:0000313" key="1">
    <source>
        <dbReference type="EMBL" id="ELP87793.1"/>
    </source>
</evidence>
<gene>
    <name evidence="1" type="ORF">EIN_411460</name>
</gene>
<evidence type="ECO:0000313" key="2">
    <source>
        <dbReference type="Proteomes" id="UP000014680"/>
    </source>
</evidence>
<dbReference type="Proteomes" id="UP000014680">
    <property type="component" value="Unassembled WGS sequence"/>
</dbReference>
<keyword evidence="2" id="KW-1185">Reference proteome</keyword>
<dbReference type="EMBL" id="KB206788">
    <property type="protein sequence ID" value="ELP87793.1"/>
    <property type="molecule type" value="Genomic_DNA"/>
</dbReference>
<dbReference type="VEuPathDB" id="AmoebaDB:EIN_411460"/>
<name>A0A0A1U190_ENTIV</name>
<protein>
    <submittedName>
        <fullName evidence="1">Uncharacterized protein</fullName>
    </submittedName>
</protein>
<dbReference type="OrthoDB" id="29125at2759"/>